<feature type="region of interest" description="Disordered" evidence="1">
    <location>
        <begin position="29"/>
        <end position="69"/>
    </location>
</feature>
<evidence type="ECO:0000313" key="2">
    <source>
        <dbReference type="EnsemblMetazoa" id="PPA44577.1"/>
    </source>
</evidence>
<accession>A0A8R1UZD9</accession>
<gene>
    <name evidence="2" type="primary">WBGene00282946</name>
</gene>
<evidence type="ECO:0000256" key="1">
    <source>
        <dbReference type="SAM" id="MobiDB-lite"/>
    </source>
</evidence>
<organism evidence="2 3">
    <name type="scientific">Pristionchus pacificus</name>
    <name type="common">Parasitic nematode worm</name>
    <dbReference type="NCBI Taxonomy" id="54126"/>
    <lineage>
        <taxon>Eukaryota</taxon>
        <taxon>Metazoa</taxon>
        <taxon>Ecdysozoa</taxon>
        <taxon>Nematoda</taxon>
        <taxon>Chromadorea</taxon>
        <taxon>Rhabditida</taxon>
        <taxon>Rhabditina</taxon>
        <taxon>Diplogasteromorpha</taxon>
        <taxon>Diplogasteroidea</taxon>
        <taxon>Neodiplogasteridae</taxon>
        <taxon>Pristionchus</taxon>
    </lineage>
</organism>
<keyword evidence="3" id="KW-1185">Reference proteome</keyword>
<protein>
    <submittedName>
        <fullName evidence="2">Uncharacterized protein</fullName>
    </submittedName>
</protein>
<accession>A0A2A6BAN9</accession>
<proteinExistence type="predicted"/>
<reference evidence="2" key="2">
    <citation type="submission" date="2022-06" db="UniProtKB">
        <authorList>
            <consortium name="EnsemblMetazoa"/>
        </authorList>
    </citation>
    <scope>IDENTIFICATION</scope>
    <source>
        <strain evidence="2">PS312</strain>
    </source>
</reference>
<dbReference type="AlphaFoldDB" id="A0A2A6BAN9"/>
<name>A0A2A6BAN9_PRIPA</name>
<sequence>MSYLIDDNRSAASAVAAAHVVLRLEGVRPKTKDAPTINPLLGSNCDSKSDRTEQSRRPPTASDTRSRHD</sequence>
<dbReference type="EnsemblMetazoa" id="PPA44577.1">
    <property type="protein sequence ID" value="PPA44577.1"/>
    <property type="gene ID" value="WBGene00282946"/>
</dbReference>
<dbReference type="Proteomes" id="UP000005239">
    <property type="component" value="Unassembled WGS sequence"/>
</dbReference>
<reference evidence="3" key="1">
    <citation type="journal article" date="2008" name="Nat. Genet.">
        <title>The Pristionchus pacificus genome provides a unique perspective on nematode lifestyle and parasitism.</title>
        <authorList>
            <person name="Dieterich C."/>
            <person name="Clifton S.W."/>
            <person name="Schuster L.N."/>
            <person name="Chinwalla A."/>
            <person name="Delehaunty K."/>
            <person name="Dinkelacker I."/>
            <person name="Fulton L."/>
            <person name="Fulton R."/>
            <person name="Godfrey J."/>
            <person name="Minx P."/>
            <person name="Mitreva M."/>
            <person name="Roeseler W."/>
            <person name="Tian H."/>
            <person name="Witte H."/>
            <person name="Yang S.P."/>
            <person name="Wilson R.K."/>
            <person name="Sommer R.J."/>
        </authorList>
    </citation>
    <scope>NUCLEOTIDE SEQUENCE [LARGE SCALE GENOMIC DNA]</scope>
    <source>
        <strain evidence="3">PS312</strain>
    </source>
</reference>
<evidence type="ECO:0000313" key="3">
    <source>
        <dbReference type="Proteomes" id="UP000005239"/>
    </source>
</evidence>
<feature type="compositionally biased region" description="Basic and acidic residues" evidence="1">
    <location>
        <begin position="47"/>
        <end position="56"/>
    </location>
</feature>